<feature type="transmembrane region" description="Helical" evidence="1">
    <location>
        <begin position="18"/>
        <end position="37"/>
    </location>
</feature>
<keyword evidence="1" id="KW-1133">Transmembrane helix</keyword>
<dbReference type="AlphaFoldDB" id="F9Z4L8"/>
<dbReference type="PaxDb" id="709991-Odosp_2725"/>
<keyword evidence="1" id="KW-0812">Transmembrane</keyword>
<evidence type="ECO:0008006" key="4">
    <source>
        <dbReference type="Google" id="ProtNLM"/>
    </source>
</evidence>
<evidence type="ECO:0000256" key="1">
    <source>
        <dbReference type="SAM" id="Phobius"/>
    </source>
</evidence>
<dbReference type="RefSeq" id="WP_013612896.1">
    <property type="nucleotide sequence ID" value="NC_015160.1"/>
</dbReference>
<feature type="transmembrane region" description="Helical" evidence="1">
    <location>
        <begin position="96"/>
        <end position="121"/>
    </location>
</feature>
<dbReference type="STRING" id="709991.Odosp_2725"/>
<dbReference type="HOGENOM" id="CLU_1260381_0_0_10"/>
<feature type="transmembrane region" description="Helical" evidence="1">
    <location>
        <begin position="68"/>
        <end position="90"/>
    </location>
</feature>
<protein>
    <recommendedName>
        <fullName evidence="4">DUF4271 domain-containing protein</fullName>
    </recommendedName>
</protein>
<dbReference type="EMBL" id="CP002544">
    <property type="protein sequence ID" value="ADY33703.1"/>
    <property type="molecule type" value="Genomic_DNA"/>
</dbReference>
<proteinExistence type="predicted"/>
<feature type="transmembrane region" description="Helical" evidence="1">
    <location>
        <begin position="133"/>
        <end position="157"/>
    </location>
</feature>
<evidence type="ECO:0000313" key="2">
    <source>
        <dbReference type="EMBL" id="ADY33703.1"/>
    </source>
</evidence>
<keyword evidence="3" id="KW-1185">Reference proteome</keyword>
<dbReference type="GeneID" id="96993291"/>
<dbReference type="eggNOG" id="ENOG5033ERX">
    <property type="taxonomic scope" value="Bacteria"/>
</dbReference>
<feature type="transmembrane region" description="Helical" evidence="1">
    <location>
        <begin position="195"/>
        <end position="215"/>
    </location>
</feature>
<organism evidence="2 3">
    <name type="scientific">Odoribacter splanchnicus (strain ATCC 29572 / DSM 20712 / CIP 104287 / JCM 15291 / NCTC 10825 / 1651/6)</name>
    <name type="common">Bacteroides splanchnicus</name>
    <dbReference type="NCBI Taxonomy" id="709991"/>
    <lineage>
        <taxon>Bacteria</taxon>
        <taxon>Pseudomonadati</taxon>
        <taxon>Bacteroidota</taxon>
        <taxon>Bacteroidia</taxon>
        <taxon>Bacteroidales</taxon>
        <taxon>Odoribacteraceae</taxon>
        <taxon>Odoribacter</taxon>
    </lineage>
</organism>
<name>F9Z4L8_ODOSD</name>
<dbReference type="Proteomes" id="UP000006657">
    <property type="component" value="Chromosome"/>
</dbReference>
<feature type="transmembrane region" description="Helical" evidence="1">
    <location>
        <begin position="163"/>
        <end position="183"/>
    </location>
</feature>
<dbReference type="Pfam" id="PF14093">
    <property type="entry name" value="DUF4271"/>
    <property type="match status" value="1"/>
</dbReference>
<evidence type="ECO:0000313" key="3">
    <source>
        <dbReference type="Proteomes" id="UP000006657"/>
    </source>
</evidence>
<sequence>MPAGRFLPSTQLEHNKDLFGNVLFTVGFLIIFAFVRLRGKDLFYNLLNTLLKRKKAEIILNEGISSNLICYILSLCLSFSIISIGIVYIIEGNFINLFTLYLFIGLFLYHFLLLLIVRLFGWTFNAKNMADEVIVNLWTYNILSGLLISPFVIAIFFVKSFAVIPLLKIVIFGAILLMIVKIIRWIEILITHRVSILYMILYLCALEIMPLLVLYKMVE</sequence>
<gene>
    <name evidence="2" type="ordered locus">Odosp_2725</name>
</gene>
<reference evidence="2 3" key="1">
    <citation type="journal article" date="2011" name="Stand. Genomic Sci.">
        <title>Complete genome sequence of Odoribacter splanchnicus type strain (1651/6).</title>
        <authorList>
            <consortium name="US DOE Joint Genome Institute (JGI-PGF)"/>
            <person name="Goker M."/>
            <person name="Gronow S."/>
            <person name="Zeytun A."/>
            <person name="Nolan M."/>
            <person name="Lucas S."/>
            <person name="Lapidus A."/>
            <person name="Hammon N."/>
            <person name="Deshpande S."/>
            <person name="Cheng J.F."/>
            <person name="Pitluck S."/>
            <person name="Liolios K."/>
            <person name="Pagani I."/>
            <person name="Ivanova N."/>
            <person name="Mavromatis K."/>
            <person name="Ovchinikova G."/>
            <person name="Pati A."/>
            <person name="Tapia R."/>
            <person name="Han C."/>
            <person name="Goodwin L."/>
            <person name="Chen A."/>
            <person name="Palaniappan K."/>
            <person name="Land M."/>
            <person name="Hauser L."/>
            <person name="Jeffries C.D."/>
            <person name="Brambilla E.M."/>
            <person name="Rohde M."/>
            <person name="Detter J.C."/>
            <person name="Woyke T."/>
            <person name="Bristow J."/>
            <person name="Markowitz V."/>
            <person name="Hugenholtz P."/>
            <person name="Eisen J.A."/>
            <person name="Kyrpides N.C."/>
            <person name="Klenk H.P."/>
        </authorList>
    </citation>
    <scope>NUCLEOTIDE SEQUENCE [LARGE SCALE GENOMIC DNA]</scope>
    <source>
        <strain evidence="3">ATCC 29572 / DSM 20712 / JCM 15291 / NCTC 10825 / 1651/6</strain>
    </source>
</reference>
<accession>F9Z4L8</accession>
<keyword evidence="1" id="KW-0472">Membrane</keyword>
<dbReference type="InterPro" id="IPR025367">
    <property type="entry name" value="DUF4271"/>
</dbReference>
<dbReference type="KEGG" id="osp:Odosp_2725"/>
<dbReference type="BioCyc" id="OSPL709991:G1GRN-2774-MONOMER"/>